<reference evidence="2" key="1">
    <citation type="journal article" date="2017" name="Genome Biol. Evol.">
        <title>The complete genome sequence of the phytopathogenic fungus Sclerotinia sclerotiorum reveals insights into the genome architecture of broad host range pathogens.</title>
        <authorList>
            <person name="Derbyshire M."/>
            <person name="Denton-Giles M."/>
            <person name="Hegedus D."/>
            <person name="Seifbarghy S."/>
            <person name="Rollins J."/>
            <person name="van Kan J."/>
            <person name="Seidl M.F."/>
            <person name="Faino L."/>
            <person name="Mbengue M."/>
            <person name="Navaud O."/>
            <person name="Raffaele S."/>
            <person name="Hammond-Kosack K."/>
            <person name="Heard S."/>
            <person name="Oliver R."/>
        </authorList>
    </citation>
    <scope>NUCLEOTIDE SEQUENCE [LARGE SCALE GENOMIC DNA]</scope>
    <source>
        <strain evidence="2">ATCC 18683 / 1980 / Ss-1</strain>
    </source>
</reference>
<organism evidence="1 2">
    <name type="scientific">Sclerotinia sclerotiorum (strain ATCC 18683 / 1980 / Ss-1)</name>
    <name type="common">White mold</name>
    <name type="synonym">Whetzelinia sclerotiorum</name>
    <dbReference type="NCBI Taxonomy" id="665079"/>
    <lineage>
        <taxon>Eukaryota</taxon>
        <taxon>Fungi</taxon>
        <taxon>Dikarya</taxon>
        <taxon>Ascomycota</taxon>
        <taxon>Pezizomycotina</taxon>
        <taxon>Leotiomycetes</taxon>
        <taxon>Helotiales</taxon>
        <taxon>Sclerotiniaceae</taxon>
        <taxon>Sclerotinia</taxon>
    </lineage>
</organism>
<dbReference type="VEuPathDB" id="FungiDB:sscle_15g103740"/>
<dbReference type="Proteomes" id="UP000177798">
    <property type="component" value="Chromosome 15"/>
</dbReference>
<sequence length="105" mass="12154">MFVISDPHNVPVRSYTWDVRDIYDRLMECLASDHRWSKIFRYISENIPNSVSEHSTLNEIELRDALKKILMSRLTPSISDVSDNNDKAQSLTLYSILGTPKEIDP</sequence>
<evidence type="ECO:0000313" key="2">
    <source>
        <dbReference type="Proteomes" id="UP000177798"/>
    </source>
</evidence>
<accession>A0A1D9QKY5</accession>
<dbReference type="AlphaFoldDB" id="A0A1D9QKY5"/>
<proteinExistence type="predicted"/>
<dbReference type="EMBL" id="CP017828">
    <property type="protein sequence ID" value="APA15604.1"/>
    <property type="molecule type" value="Genomic_DNA"/>
</dbReference>
<evidence type="ECO:0000313" key="1">
    <source>
        <dbReference type="EMBL" id="APA15604.1"/>
    </source>
</evidence>
<gene>
    <name evidence="1" type="ORF">sscle_15g103740</name>
</gene>
<protein>
    <submittedName>
        <fullName evidence="1">Uncharacterized protein</fullName>
    </submittedName>
</protein>
<name>A0A1D9QKY5_SCLS1</name>
<dbReference type="OrthoDB" id="10536843at2759"/>